<protein>
    <submittedName>
        <fullName evidence="2">Phosphotransferase</fullName>
    </submittedName>
</protein>
<proteinExistence type="predicted"/>
<dbReference type="Gene3D" id="3.90.1200.10">
    <property type="match status" value="1"/>
</dbReference>
<dbReference type="EMBL" id="JAENHO010000007">
    <property type="protein sequence ID" value="MBL7257663.1"/>
    <property type="molecule type" value="Genomic_DNA"/>
</dbReference>
<dbReference type="Pfam" id="PF01636">
    <property type="entry name" value="APH"/>
    <property type="match status" value="1"/>
</dbReference>
<evidence type="ECO:0000259" key="1">
    <source>
        <dbReference type="Pfam" id="PF01636"/>
    </source>
</evidence>
<dbReference type="InterPro" id="IPR011009">
    <property type="entry name" value="Kinase-like_dom_sf"/>
</dbReference>
<dbReference type="RefSeq" id="WP_202994288.1">
    <property type="nucleotide sequence ID" value="NZ_JAENHO010000007.1"/>
</dbReference>
<reference evidence="2 3" key="1">
    <citation type="submission" date="2021-01" db="EMBL/GenBank/DDBJ databases">
        <title>Actinoplanes sp. nov. LDG1-01 isolated from lichen.</title>
        <authorList>
            <person name="Saeng-In P."/>
            <person name="Phongsopitanun W."/>
            <person name="Kanchanasin P."/>
            <person name="Yuki M."/>
            <person name="Kudo T."/>
            <person name="Ohkuma M."/>
            <person name="Tanasupawat S."/>
        </authorList>
    </citation>
    <scope>NUCLEOTIDE SEQUENCE [LARGE SCALE GENOMIC DNA]</scope>
    <source>
        <strain evidence="2 3">LDG1-01</strain>
    </source>
</reference>
<evidence type="ECO:0000313" key="2">
    <source>
        <dbReference type="EMBL" id="MBL7257663.1"/>
    </source>
</evidence>
<name>A0ABS1VT71_9ACTN</name>
<accession>A0ABS1VT71</accession>
<comment type="caution">
    <text evidence="2">The sequence shown here is derived from an EMBL/GenBank/DDBJ whole genome shotgun (WGS) entry which is preliminary data.</text>
</comment>
<dbReference type="PANTHER" id="PTHR21310">
    <property type="entry name" value="AMINOGLYCOSIDE PHOSPHOTRANSFERASE-RELATED-RELATED"/>
    <property type="match status" value="1"/>
</dbReference>
<evidence type="ECO:0000313" key="3">
    <source>
        <dbReference type="Proteomes" id="UP000598996"/>
    </source>
</evidence>
<dbReference type="Proteomes" id="UP000598996">
    <property type="component" value="Unassembled WGS sequence"/>
</dbReference>
<gene>
    <name evidence="2" type="ORF">JKJ07_25500</name>
</gene>
<organism evidence="2 3">
    <name type="scientific">Paractinoplanes lichenicola</name>
    <dbReference type="NCBI Taxonomy" id="2802976"/>
    <lineage>
        <taxon>Bacteria</taxon>
        <taxon>Bacillati</taxon>
        <taxon>Actinomycetota</taxon>
        <taxon>Actinomycetes</taxon>
        <taxon>Micromonosporales</taxon>
        <taxon>Micromonosporaceae</taxon>
        <taxon>Paractinoplanes</taxon>
    </lineage>
</organism>
<keyword evidence="3" id="KW-1185">Reference proteome</keyword>
<feature type="domain" description="Aminoglycoside phosphotransferase" evidence="1">
    <location>
        <begin position="23"/>
        <end position="264"/>
    </location>
</feature>
<dbReference type="SUPFAM" id="SSF56112">
    <property type="entry name" value="Protein kinase-like (PK-like)"/>
    <property type="match status" value="1"/>
</dbReference>
<dbReference type="InterPro" id="IPR051678">
    <property type="entry name" value="AGP_Transferase"/>
</dbReference>
<dbReference type="InterPro" id="IPR002575">
    <property type="entry name" value="Aminoglycoside_PTrfase"/>
</dbReference>
<sequence length="300" mass="32806">MKPSVVDWVENVALPGRRIVESRRLTGGYSNENTALTTDDGGRYVLRRYLRHNKCALESALAARLKGTVPVAEVVAADPTGASAGEPLLLSTFVEGRPLNEVVGDDVDLGREVGAALAAIGTIEFEAPGFFKDGLQPDGLEPTVGLDQFVDRCLREGNAAGHLTEKEQEALRRYAVAAATDLAAVKGSRRLVHSDFNPKNLLVARSSTGRWRVAAVLDWEFAFSSTPLVDIGNMLRDPRPPVFLDGFLGGFRDAGGELPPNWRRISQAADLFALADFLTRPVEHRYFRRSIDRIRELVKA</sequence>